<dbReference type="Pfam" id="PF17948">
    <property type="entry name" value="DnaT"/>
    <property type="match status" value="1"/>
</dbReference>
<gene>
    <name evidence="2" type="ORF">Lnau_3099</name>
</gene>
<evidence type="ECO:0000259" key="1">
    <source>
        <dbReference type="Pfam" id="PF17948"/>
    </source>
</evidence>
<organism evidence="2 3">
    <name type="scientific">Legionella nautarum</name>
    <dbReference type="NCBI Taxonomy" id="45070"/>
    <lineage>
        <taxon>Bacteria</taxon>
        <taxon>Pseudomonadati</taxon>
        <taxon>Pseudomonadota</taxon>
        <taxon>Gammaproteobacteria</taxon>
        <taxon>Legionellales</taxon>
        <taxon>Legionellaceae</taxon>
        <taxon>Legionella</taxon>
    </lineage>
</organism>
<proteinExistence type="predicted"/>
<name>A0A0W0WIK0_9GAMM</name>
<dbReference type="Proteomes" id="UP000054725">
    <property type="component" value="Unassembled WGS sequence"/>
</dbReference>
<dbReference type="InterPro" id="IPR040480">
    <property type="entry name" value="DnaT_DNA_bind"/>
</dbReference>
<dbReference type="OrthoDB" id="5638202at2"/>
<accession>A0A0W0WIK0</accession>
<feature type="domain" description="DnaT DNA-binding" evidence="1">
    <location>
        <begin position="187"/>
        <end position="250"/>
    </location>
</feature>
<evidence type="ECO:0000313" key="3">
    <source>
        <dbReference type="Proteomes" id="UP000054725"/>
    </source>
</evidence>
<dbReference type="STRING" id="45070.Lnau_3099"/>
<keyword evidence="3" id="KW-1185">Reference proteome</keyword>
<evidence type="ECO:0000313" key="2">
    <source>
        <dbReference type="EMBL" id="KTD32188.1"/>
    </source>
</evidence>
<dbReference type="EMBL" id="LNYO01000027">
    <property type="protein sequence ID" value="KTD32188.1"/>
    <property type="molecule type" value="Genomic_DNA"/>
</dbReference>
<reference evidence="2 3" key="1">
    <citation type="submission" date="2015-11" db="EMBL/GenBank/DDBJ databases">
        <title>Genomic analysis of 38 Legionella species identifies large and diverse effector repertoires.</title>
        <authorList>
            <person name="Burstein D."/>
            <person name="Amaro F."/>
            <person name="Zusman T."/>
            <person name="Lifshitz Z."/>
            <person name="Cohen O."/>
            <person name="Gilbert J.A."/>
            <person name="Pupko T."/>
            <person name="Shuman H.A."/>
            <person name="Segal G."/>
        </authorList>
    </citation>
    <scope>NUCLEOTIDE SEQUENCE [LARGE SCALE GENOMIC DNA]</scope>
    <source>
        <strain evidence="2 3">ATCC 49506</strain>
    </source>
</reference>
<sequence length="328" mass="37245">MEDIKLYNLAREQIENPFIGLPCASSRLIQLLITRANPSTGIVDNLTYRDLATLLIVDHAPGRKGAGIPKIETIRSYLRTVAKCCSNDFRIITDGQKLKFQFTNMPKIYALFFDKKEVYREEESGESRKKNTIDSINKPALLGLSNTQKNEELATDGFFQKPVKNINIINKQNKLTTSEGVLNHKKPISADFSPNQETIEIALSRGLNQVLNSEELKKFVHYNLANGCQWVDFNPIFIKWLEREREYSQLKQRNNQPTQGKARSRVNEYSAYTNSYESAMAAVLQANADACPPCSPSFTDSFDENESFSVEYLVAMATANRHIRPVVY</sequence>
<dbReference type="PATRIC" id="fig|45070.6.peg.3272"/>
<protein>
    <recommendedName>
        <fullName evidence="1">DnaT DNA-binding domain-containing protein</fullName>
    </recommendedName>
</protein>
<dbReference type="AlphaFoldDB" id="A0A0W0WIK0"/>
<dbReference type="RefSeq" id="WP_058506075.1">
    <property type="nucleotide sequence ID" value="NZ_CAAAIF010000015.1"/>
</dbReference>
<comment type="caution">
    <text evidence="2">The sequence shown here is derived from an EMBL/GenBank/DDBJ whole genome shotgun (WGS) entry which is preliminary data.</text>
</comment>